<dbReference type="RefSeq" id="WP_000350751.1">
    <property type="nucleotide sequence ID" value="NZ_CP022120.1"/>
</dbReference>
<dbReference type="GeneID" id="44983082"/>
<accession>A0A248K900</accession>
<organism evidence="1 2">
    <name type="scientific">Salmonella bongori serovar 66:z41:- str. SA19983605</name>
    <dbReference type="NCBI Taxonomy" id="1243617"/>
    <lineage>
        <taxon>Bacteria</taxon>
        <taxon>Pseudomonadati</taxon>
        <taxon>Pseudomonadota</taxon>
        <taxon>Gammaproteobacteria</taxon>
        <taxon>Enterobacterales</taxon>
        <taxon>Enterobacteriaceae</taxon>
        <taxon>Salmonella</taxon>
    </lineage>
</organism>
<dbReference type="OrthoDB" id="9358425at2"/>
<evidence type="ECO:0000313" key="1">
    <source>
        <dbReference type="EMBL" id="ASG54718.1"/>
    </source>
</evidence>
<dbReference type="AlphaFoldDB" id="A0A248K900"/>
<gene>
    <name evidence="1" type="ORF">LFZ56_10765</name>
</gene>
<reference evidence="1 2" key="1">
    <citation type="submission" date="2017-06" db="EMBL/GenBank/DDBJ databases">
        <title>Salmonella reference genomes for public health.</title>
        <authorList>
            <person name="Robertson J."/>
            <person name="Yoshida C."/>
            <person name="Gurnik S."/>
            <person name="Nash J."/>
        </authorList>
    </citation>
    <scope>NUCLEOTIDE SEQUENCE [LARGE SCALE GENOMIC DNA]</scope>
    <source>
        <strain evidence="1 2">SA19983605</strain>
    </source>
</reference>
<protein>
    <recommendedName>
        <fullName evidence="3">Cytoplasmic protein</fullName>
    </recommendedName>
</protein>
<sequence length="336" mass="37534">MDIFDVKINFINKGGMGMPVTSAGTYARAFKAEDKLHYAAGNYKNTLATKFAKGIVGVLTLGIGYGIFRLIEECRNVRPKVAEFCANAEKIHAALAVHVALQSLDDAVGVYLSDGRLLTLQELTSWPSGEKYVQISDGTYTEEIVGTFQDICAKLEKEFDMVPALYDLSGRYRTLDSFSEMSICKMAPVINHSESHVRPRSIYVSNMRTIHQFLCQTVAEGNTSVSVPLHDGLDKVGEVEFIEGLRQNNVLIKKSETTLIVEGGLRNLCEEFETIFYALDPNDRFKSLDEWIMQLTDPSEIADEIFLAGAIAPDEIVEDHFKIEESPLLRTRDSER</sequence>
<evidence type="ECO:0008006" key="3">
    <source>
        <dbReference type="Google" id="ProtNLM"/>
    </source>
</evidence>
<dbReference type="Proteomes" id="UP000197991">
    <property type="component" value="Chromosome"/>
</dbReference>
<evidence type="ECO:0000313" key="2">
    <source>
        <dbReference type="Proteomes" id="UP000197991"/>
    </source>
</evidence>
<proteinExistence type="predicted"/>
<keyword evidence="2" id="KW-1185">Reference proteome</keyword>
<dbReference type="EMBL" id="CP022120">
    <property type="protein sequence ID" value="ASG54718.1"/>
    <property type="molecule type" value="Genomic_DNA"/>
</dbReference>
<name>A0A248K900_SALBN</name>